<proteinExistence type="predicted"/>
<feature type="transmembrane region" description="Helical" evidence="6">
    <location>
        <begin position="270"/>
        <end position="292"/>
    </location>
</feature>
<dbReference type="RefSeq" id="WP_226617030.1">
    <property type="nucleotide sequence ID" value="NZ_CP135052.1"/>
</dbReference>
<feature type="transmembrane region" description="Helical" evidence="6">
    <location>
        <begin position="222"/>
        <end position="240"/>
    </location>
</feature>
<evidence type="ECO:0000256" key="5">
    <source>
        <dbReference type="ARBA" id="ARBA00023136"/>
    </source>
</evidence>
<dbReference type="Pfam" id="PF03606">
    <property type="entry name" value="DcuC"/>
    <property type="match status" value="1"/>
</dbReference>
<dbReference type="EMBL" id="CP135052">
    <property type="protein sequence ID" value="WNK25360.1"/>
    <property type="molecule type" value="Genomic_DNA"/>
</dbReference>
<feature type="transmembrane region" description="Helical" evidence="6">
    <location>
        <begin position="298"/>
        <end position="315"/>
    </location>
</feature>
<feature type="transmembrane region" description="Helical" evidence="6">
    <location>
        <begin position="453"/>
        <end position="474"/>
    </location>
</feature>
<name>A0ABY9ZC88_9GAMM</name>
<reference evidence="7" key="1">
    <citation type="journal article" date="2023" name="Microbiol. Spectr.">
        <title>Whole-genome sequencing provides insights into a novel species: Providencia hangzhouensis associated with urinary tract infections.</title>
        <authorList>
            <person name="Dong X."/>
            <person name="Yu Y."/>
            <person name="Liu J."/>
            <person name="Cao D."/>
            <person name="Xiang Y."/>
            <person name="Bi K."/>
            <person name="Yuan X."/>
            <person name="Li S."/>
            <person name="Wu T."/>
            <person name="Zhang Y."/>
        </authorList>
    </citation>
    <scope>NUCLEOTIDE SEQUENCE</scope>
    <source>
        <strain evidence="7">PR-310</strain>
    </source>
</reference>
<dbReference type="PANTHER" id="PTHR43652">
    <property type="entry name" value="BASIC AMINO ACID ANTIPORTER YFCC-RELATED"/>
    <property type="match status" value="1"/>
</dbReference>
<evidence type="ECO:0000313" key="8">
    <source>
        <dbReference type="Proteomes" id="UP001163184"/>
    </source>
</evidence>
<feature type="transmembrane region" description="Helical" evidence="6">
    <location>
        <begin position="95"/>
        <end position="115"/>
    </location>
</feature>
<dbReference type="Proteomes" id="UP001163184">
    <property type="component" value="Chromosome"/>
</dbReference>
<accession>A0ABY9ZC88</accession>
<evidence type="ECO:0000256" key="4">
    <source>
        <dbReference type="ARBA" id="ARBA00022989"/>
    </source>
</evidence>
<dbReference type="InterPro" id="IPR051679">
    <property type="entry name" value="DASS-Related_Transporters"/>
</dbReference>
<evidence type="ECO:0000256" key="3">
    <source>
        <dbReference type="ARBA" id="ARBA00022692"/>
    </source>
</evidence>
<gene>
    <name evidence="7" type="ORF">PZ638_05635</name>
</gene>
<feature type="transmembrane region" description="Helical" evidence="6">
    <location>
        <begin position="327"/>
        <end position="347"/>
    </location>
</feature>
<keyword evidence="4 6" id="KW-1133">Transmembrane helix</keyword>
<feature type="transmembrane region" description="Helical" evidence="6">
    <location>
        <begin position="20"/>
        <end position="40"/>
    </location>
</feature>
<dbReference type="InterPro" id="IPR018385">
    <property type="entry name" value="C4_dicarb_anaerob_car-like"/>
</dbReference>
<feature type="transmembrane region" description="Helical" evidence="6">
    <location>
        <begin position="367"/>
        <end position="387"/>
    </location>
</feature>
<evidence type="ECO:0000256" key="6">
    <source>
        <dbReference type="SAM" id="Phobius"/>
    </source>
</evidence>
<keyword evidence="5 6" id="KW-0472">Membrane</keyword>
<protein>
    <submittedName>
        <fullName evidence="7">Na+/H+ antiporter NhaC family protein</fullName>
    </submittedName>
</protein>
<evidence type="ECO:0000256" key="1">
    <source>
        <dbReference type="ARBA" id="ARBA00004651"/>
    </source>
</evidence>
<feature type="transmembrane region" description="Helical" evidence="6">
    <location>
        <begin position="138"/>
        <end position="171"/>
    </location>
</feature>
<comment type="subcellular location">
    <subcellularLocation>
        <location evidence="1">Cell membrane</location>
        <topology evidence="1">Multi-pass membrane protein</topology>
    </subcellularLocation>
</comment>
<organism evidence="7 8">
    <name type="scientific">Providencia hangzhouensis</name>
    <dbReference type="NCBI Taxonomy" id="3031799"/>
    <lineage>
        <taxon>Bacteria</taxon>
        <taxon>Pseudomonadati</taxon>
        <taxon>Pseudomonadota</taxon>
        <taxon>Gammaproteobacteria</taxon>
        <taxon>Enterobacterales</taxon>
        <taxon>Morganellaceae</taxon>
        <taxon>Providencia</taxon>
    </lineage>
</organism>
<evidence type="ECO:0000313" key="7">
    <source>
        <dbReference type="EMBL" id="WNK25360.1"/>
    </source>
</evidence>
<keyword evidence="2" id="KW-1003">Cell membrane</keyword>
<sequence>MTTMSTNTTTPPPKKRSEGLNPYVLLFFILVLAGIATWIVPAGQYASETKVITMVKDGIETKVSSSYTIPGSYERLPEQHGILPGQIFTSIADGLIKAAPIIFLIIFTGGALHLLEETGAIKKVLNNISRSKRLNDFLLISIFFVVFSILGTTGIVVNSIIAFVPIGLLVAKSVGMDDKFGAALVYVAAYSGFNASIMAPMTVGLSQGLADVPLLSGLGFRMAIYIAFVIAGILFLTIYTKKCRNKGMVRPEIEINTDEHQTSKISALHVITLSYSAFCLVGFIFGAVEWGWGEKEMMAMFIILGVGVGILNRMSPNTIATGFLKGCAGMVGGAFIVGMARAIAIVLSDGMILDTIVNAIISMMDGLPKTLSALSMFATAAIMHFFISSGSGEAAVLVPIFTPMGDLLEITRQTTVQTVLLGEGVVNCINPTSGILMAVLATAKIPYTQWVRFIWPLVFTWIAISIVALIYAVMTNLGPI</sequence>
<dbReference type="GeneID" id="92273922"/>
<evidence type="ECO:0000256" key="2">
    <source>
        <dbReference type="ARBA" id="ARBA00022475"/>
    </source>
</evidence>
<keyword evidence="3 6" id="KW-0812">Transmembrane</keyword>
<keyword evidence="8" id="KW-1185">Reference proteome</keyword>
<dbReference type="PANTHER" id="PTHR43652:SF2">
    <property type="entry name" value="BASIC AMINO ACID ANTIPORTER YFCC-RELATED"/>
    <property type="match status" value="1"/>
</dbReference>